<name>A0AAN7Y043_ELEMC</name>
<proteinExistence type="predicted"/>
<reference evidence="1 2" key="2">
    <citation type="journal article" date="2023" name="Mol. Biol. Evol.">
        <title>Genomics of Secondarily Temperate Adaptation in the Only Non-Antarctic Icefish.</title>
        <authorList>
            <person name="Rivera-Colon A.G."/>
            <person name="Rayamajhi N."/>
            <person name="Minhas B.F."/>
            <person name="Madrigal G."/>
            <person name="Bilyk K.T."/>
            <person name="Yoon V."/>
            <person name="Hune M."/>
            <person name="Gregory S."/>
            <person name="Cheng C.H.C."/>
            <person name="Catchen J.M."/>
        </authorList>
    </citation>
    <scope>NUCLEOTIDE SEQUENCE [LARGE SCALE GENOMIC DNA]</scope>
    <source>
        <strain evidence="1">JMC-PN-2008</strain>
    </source>
</reference>
<evidence type="ECO:0000313" key="1">
    <source>
        <dbReference type="EMBL" id="KAK5871610.1"/>
    </source>
</evidence>
<accession>A0AAN7Y043</accession>
<evidence type="ECO:0000313" key="2">
    <source>
        <dbReference type="Proteomes" id="UP001346869"/>
    </source>
</evidence>
<sequence>MQRHSCAACHSGEEPMKGPPFLLLPLLSPPLLPPRPDSMADPFPPSAPRYNVTCHQGPLLLRRGPAAGCPVGRA</sequence>
<protein>
    <submittedName>
        <fullName evidence="1">Uncharacterized protein</fullName>
    </submittedName>
</protein>
<comment type="caution">
    <text evidence="1">The sequence shown here is derived from an EMBL/GenBank/DDBJ whole genome shotgun (WGS) entry which is preliminary data.</text>
</comment>
<organism evidence="1 2">
    <name type="scientific">Eleginops maclovinus</name>
    <name type="common">Patagonian blennie</name>
    <name type="synonym">Eleginus maclovinus</name>
    <dbReference type="NCBI Taxonomy" id="56733"/>
    <lineage>
        <taxon>Eukaryota</taxon>
        <taxon>Metazoa</taxon>
        <taxon>Chordata</taxon>
        <taxon>Craniata</taxon>
        <taxon>Vertebrata</taxon>
        <taxon>Euteleostomi</taxon>
        <taxon>Actinopterygii</taxon>
        <taxon>Neopterygii</taxon>
        <taxon>Teleostei</taxon>
        <taxon>Neoteleostei</taxon>
        <taxon>Acanthomorphata</taxon>
        <taxon>Eupercaria</taxon>
        <taxon>Perciformes</taxon>
        <taxon>Notothenioidei</taxon>
        <taxon>Eleginopidae</taxon>
        <taxon>Eleginops</taxon>
    </lineage>
</organism>
<reference evidence="1 2" key="1">
    <citation type="journal article" date="2023" name="Genes (Basel)">
        <title>Chromosome-Level Genome Assembly and Circadian Gene Repertoire of the Patagonia Blennie Eleginops maclovinus-The Closest Ancestral Proxy of Antarctic Cryonotothenioids.</title>
        <authorList>
            <person name="Cheng C.C."/>
            <person name="Rivera-Colon A.G."/>
            <person name="Minhas B.F."/>
            <person name="Wilson L."/>
            <person name="Rayamajhi N."/>
            <person name="Vargas-Chacoff L."/>
            <person name="Catchen J.M."/>
        </authorList>
    </citation>
    <scope>NUCLEOTIDE SEQUENCE [LARGE SCALE GENOMIC DNA]</scope>
    <source>
        <strain evidence="1">JMC-PN-2008</strain>
    </source>
</reference>
<dbReference type="EMBL" id="JAUZQC010000005">
    <property type="protein sequence ID" value="KAK5871610.1"/>
    <property type="molecule type" value="Genomic_DNA"/>
</dbReference>
<gene>
    <name evidence="1" type="ORF">PBY51_004480</name>
</gene>
<keyword evidence="2" id="KW-1185">Reference proteome</keyword>
<dbReference type="Proteomes" id="UP001346869">
    <property type="component" value="Unassembled WGS sequence"/>
</dbReference>
<dbReference type="AlphaFoldDB" id="A0AAN7Y043"/>